<comment type="subcellular location">
    <subcellularLocation>
        <location evidence="1">Cell inner membrane</location>
        <topology evidence="1">Multi-pass membrane protein</topology>
    </subcellularLocation>
</comment>
<evidence type="ECO:0000313" key="12">
    <source>
        <dbReference type="Proteomes" id="UP000440713"/>
    </source>
</evidence>
<feature type="transmembrane region" description="Helical" evidence="9">
    <location>
        <begin position="46"/>
        <end position="66"/>
    </location>
</feature>
<feature type="transmembrane region" description="Helical" evidence="9">
    <location>
        <begin position="12"/>
        <end position="34"/>
    </location>
</feature>
<dbReference type="AlphaFoldDB" id="A0A6N7XCF9"/>
<keyword evidence="12" id="KW-1185">Reference proteome</keyword>
<dbReference type="GO" id="GO:0022857">
    <property type="term" value="F:transmembrane transporter activity"/>
    <property type="evidence" value="ECO:0007669"/>
    <property type="project" value="TreeGrafter"/>
</dbReference>
<evidence type="ECO:0000256" key="3">
    <source>
        <dbReference type="ARBA" id="ARBA00022475"/>
    </source>
</evidence>
<comment type="similarity">
    <text evidence="8">Belongs to the TRAP transporter small permease family.</text>
</comment>
<feature type="transmembrane region" description="Helical" evidence="9">
    <location>
        <begin position="87"/>
        <end position="105"/>
    </location>
</feature>
<feature type="transmembrane region" description="Helical" evidence="9">
    <location>
        <begin position="125"/>
        <end position="144"/>
    </location>
</feature>
<evidence type="ECO:0000256" key="7">
    <source>
        <dbReference type="ARBA" id="ARBA00023136"/>
    </source>
</evidence>
<proteinExistence type="inferred from homology"/>
<sequence>MKKILPDKLEELLLVFFLGMMTIVLGMQIVSRYIVGNSLSWSEELVRYLFIWSAFIGVPYCIKLGSSLKVLKFIEFLPMRLQKTILFIDRIILFLFFMLMLYFSIMVVRESFVSGQTSPALGVPIWLVYLSVVVGSFLSVCRVVEKIIESANNVDSKADSF</sequence>
<evidence type="ECO:0000256" key="2">
    <source>
        <dbReference type="ARBA" id="ARBA00022448"/>
    </source>
</evidence>
<gene>
    <name evidence="11" type="ORF">FYJ71_05260</name>
</gene>
<feature type="domain" description="Tripartite ATP-independent periplasmic transporters DctQ component" evidence="10">
    <location>
        <begin position="21"/>
        <end position="151"/>
    </location>
</feature>
<dbReference type="InterPro" id="IPR007387">
    <property type="entry name" value="TRAP_DctQ"/>
</dbReference>
<dbReference type="GO" id="GO:0005886">
    <property type="term" value="C:plasma membrane"/>
    <property type="evidence" value="ECO:0007669"/>
    <property type="project" value="UniProtKB-SubCell"/>
</dbReference>
<keyword evidence="3" id="KW-1003">Cell membrane</keyword>
<evidence type="ECO:0000313" key="11">
    <source>
        <dbReference type="EMBL" id="MST62386.1"/>
    </source>
</evidence>
<keyword evidence="4" id="KW-0997">Cell inner membrane</keyword>
<dbReference type="EMBL" id="VUNE01000002">
    <property type="protein sequence ID" value="MST62386.1"/>
    <property type="molecule type" value="Genomic_DNA"/>
</dbReference>
<dbReference type="Pfam" id="PF04290">
    <property type="entry name" value="DctQ"/>
    <property type="match status" value="1"/>
</dbReference>
<keyword evidence="2" id="KW-0813">Transport</keyword>
<keyword evidence="7 9" id="KW-0472">Membrane</keyword>
<comment type="caution">
    <text evidence="11">The sequence shown here is derived from an EMBL/GenBank/DDBJ whole genome shotgun (WGS) entry which is preliminary data.</text>
</comment>
<evidence type="ECO:0000256" key="1">
    <source>
        <dbReference type="ARBA" id="ARBA00004429"/>
    </source>
</evidence>
<name>A0A6N7XCF9_9FIRM</name>
<keyword evidence="5 9" id="KW-0812">Transmembrane</keyword>
<dbReference type="Proteomes" id="UP000440713">
    <property type="component" value="Unassembled WGS sequence"/>
</dbReference>
<evidence type="ECO:0000256" key="9">
    <source>
        <dbReference type="SAM" id="Phobius"/>
    </source>
</evidence>
<evidence type="ECO:0000256" key="5">
    <source>
        <dbReference type="ARBA" id="ARBA00022692"/>
    </source>
</evidence>
<dbReference type="GO" id="GO:0015740">
    <property type="term" value="P:C4-dicarboxylate transport"/>
    <property type="evidence" value="ECO:0007669"/>
    <property type="project" value="TreeGrafter"/>
</dbReference>
<dbReference type="InterPro" id="IPR055348">
    <property type="entry name" value="DctQ"/>
</dbReference>
<evidence type="ECO:0000256" key="4">
    <source>
        <dbReference type="ARBA" id="ARBA00022519"/>
    </source>
</evidence>
<reference evidence="11 12" key="1">
    <citation type="submission" date="2019-08" db="EMBL/GenBank/DDBJ databases">
        <title>In-depth cultivation of the pig gut microbiome towards novel bacterial diversity and tailored functional studies.</title>
        <authorList>
            <person name="Wylensek D."/>
            <person name="Hitch T.C.A."/>
            <person name="Clavel T."/>
        </authorList>
    </citation>
    <scope>NUCLEOTIDE SEQUENCE [LARGE SCALE GENOMIC DNA]</scope>
    <source>
        <strain evidence="11 12">WCA-SAB-591-4A-A</strain>
    </source>
</reference>
<dbReference type="PANTHER" id="PTHR35011:SF2">
    <property type="entry name" value="2,3-DIKETO-L-GULONATE TRAP TRANSPORTER SMALL PERMEASE PROTEIN YIAM"/>
    <property type="match status" value="1"/>
</dbReference>
<organism evidence="11 12">
    <name type="scientific">Peptostreptococcus porci</name>
    <dbReference type="NCBI Taxonomy" id="2652282"/>
    <lineage>
        <taxon>Bacteria</taxon>
        <taxon>Bacillati</taxon>
        <taxon>Bacillota</taxon>
        <taxon>Clostridia</taxon>
        <taxon>Peptostreptococcales</taxon>
        <taxon>Peptostreptococcaceae</taxon>
        <taxon>Peptostreptococcus</taxon>
    </lineage>
</organism>
<accession>A0A6N7XCF9</accession>
<evidence type="ECO:0000256" key="6">
    <source>
        <dbReference type="ARBA" id="ARBA00022989"/>
    </source>
</evidence>
<dbReference type="PANTHER" id="PTHR35011">
    <property type="entry name" value="2,3-DIKETO-L-GULONATE TRAP TRANSPORTER SMALL PERMEASE PROTEIN YIAM"/>
    <property type="match status" value="1"/>
</dbReference>
<dbReference type="RefSeq" id="WP_154537777.1">
    <property type="nucleotide sequence ID" value="NZ_JAXFGK010000068.1"/>
</dbReference>
<keyword evidence="6 9" id="KW-1133">Transmembrane helix</keyword>
<protein>
    <submittedName>
        <fullName evidence="11">TRAP transporter small permease</fullName>
    </submittedName>
</protein>
<evidence type="ECO:0000259" key="10">
    <source>
        <dbReference type="Pfam" id="PF04290"/>
    </source>
</evidence>
<evidence type="ECO:0000256" key="8">
    <source>
        <dbReference type="ARBA" id="ARBA00038436"/>
    </source>
</evidence>